<dbReference type="UniPathway" id="UPA00665"/>
<comment type="function">
    <text evidence="9">This protein specifically catalyzes the removal of signal peptides from prolipoproteins.</text>
</comment>
<dbReference type="Pfam" id="PF01252">
    <property type="entry name" value="Peptidase_A8"/>
    <property type="match status" value="1"/>
</dbReference>
<dbReference type="HAMAP" id="MF_00161">
    <property type="entry name" value="LspA"/>
    <property type="match status" value="1"/>
</dbReference>
<dbReference type="AlphaFoldDB" id="Q4JN44"/>
<dbReference type="GO" id="GO:0005886">
    <property type="term" value="C:plasma membrane"/>
    <property type="evidence" value="ECO:0007669"/>
    <property type="project" value="UniProtKB-SubCell"/>
</dbReference>
<sequence>MQDIRLKGVISICIILTIIVIDYFSKKYALLFDQNYVLNSFITIYKMNNYGIAFSLFNELESVGQLILNIVIFFILAFIAKELFTNLVSSNLYIIGLSLILGGGSANFIDRYDNSAVTDFIILHYKDIYFPAVFNIADLSISIGAILIIIYYMSNKTNEVH</sequence>
<feature type="transmembrane region" description="Helical" evidence="9">
    <location>
        <begin position="6"/>
        <end position="24"/>
    </location>
</feature>
<dbReference type="EC" id="3.4.23.36" evidence="9"/>
<keyword evidence="4 9" id="KW-0812">Transmembrane</keyword>
<evidence type="ECO:0000256" key="4">
    <source>
        <dbReference type="ARBA" id="ARBA00022692"/>
    </source>
</evidence>
<evidence type="ECO:0000256" key="2">
    <source>
        <dbReference type="ARBA" id="ARBA00022475"/>
    </source>
</evidence>
<reference evidence="11" key="1">
    <citation type="journal article" date="2005" name="PLoS Biol.">
        <title>New insights into metabolic properties of marine bacteria encoding proteorhodopsins.</title>
        <authorList>
            <person name="Sabehi G."/>
            <person name="Loy A."/>
            <person name="Jung K.H."/>
            <person name="Partha R."/>
            <person name="Spudich J.L."/>
            <person name="Isaacson T."/>
            <person name="Hirschberg J."/>
            <person name="Wagner M."/>
            <person name="Beja O."/>
        </authorList>
    </citation>
    <scope>NUCLEOTIDE SEQUENCE</scope>
</reference>
<gene>
    <name evidence="9" type="primary">lspA</name>
</gene>
<keyword evidence="8 9" id="KW-0472">Membrane</keyword>
<evidence type="ECO:0000256" key="9">
    <source>
        <dbReference type="HAMAP-Rule" id="MF_00161"/>
    </source>
</evidence>
<feature type="active site" evidence="9">
    <location>
        <position position="138"/>
    </location>
</feature>
<dbReference type="GO" id="GO:0006508">
    <property type="term" value="P:proteolysis"/>
    <property type="evidence" value="ECO:0007669"/>
    <property type="project" value="UniProtKB-KW"/>
</dbReference>
<comment type="similarity">
    <text evidence="1 9 10">Belongs to the peptidase A8 family.</text>
</comment>
<keyword evidence="7 9" id="KW-1133">Transmembrane helix</keyword>
<comment type="pathway">
    <text evidence="9">Protein modification; lipoprotein biosynthesis (signal peptide cleavage).</text>
</comment>
<name>Q4JN44_9BACT</name>
<dbReference type="GO" id="GO:0004190">
    <property type="term" value="F:aspartic-type endopeptidase activity"/>
    <property type="evidence" value="ECO:0007669"/>
    <property type="project" value="UniProtKB-UniRule"/>
</dbReference>
<accession>Q4JN44</accession>
<protein>
    <recommendedName>
        <fullName evidence="9">Lipoprotein signal peptidase</fullName>
        <ecNumber evidence="9">3.4.23.36</ecNumber>
    </recommendedName>
    <alternativeName>
        <fullName evidence="9">Prolipoprotein signal peptidase</fullName>
    </alternativeName>
    <alternativeName>
        <fullName evidence="9">Signal peptidase II</fullName>
        <shortName evidence="9">SPase II</shortName>
    </alternativeName>
</protein>
<feature type="transmembrane region" description="Helical" evidence="9">
    <location>
        <begin position="92"/>
        <end position="109"/>
    </location>
</feature>
<comment type="subcellular location">
    <subcellularLocation>
        <location evidence="9">Cell membrane</location>
        <topology evidence="9">Multi-pass membrane protein</topology>
    </subcellularLocation>
</comment>
<proteinExistence type="inferred from homology"/>
<evidence type="ECO:0000256" key="7">
    <source>
        <dbReference type="ARBA" id="ARBA00022989"/>
    </source>
</evidence>
<organism evidence="11">
    <name type="scientific">uncultured bacterium BAC13K9BAC</name>
    <dbReference type="NCBI Taxonomy" id="332979"/>
    <lineage>
        <taxon>Bacteria</taxon>
        <taxon>environmental samples</taxon>
    </lineage>
</organism>
<keyword evidence="2 9" id="KW-1003">Cell membrane</keyword>
<evidence type="ECO:0000256" key="10">
    <source>
        <dbReference type="RuleBase" id="RU004181"/>
    </source>
</evidence>
<evidence type="ECO:0000256" key="6">
    <source>
        <dbReference type="ARBA" id="ARBA00022801"/>
    </source>
</evidence>
<evidence type="ECO:0000256" key="1">
    <source>
        <dbReference type="ARBA" id="ARBA00006139"/>
    </source>
</evidence>
<evidence type="ECO:0000256" key="3">
    <source>
        <dbReference type="ARBA" id="ARBA00022670"/>
    </source>
</evidence>
<evidence type="ECO:0000256" key="8">
    <source>
        <dbReference type="ARBA" id="ARBA00023136"/>
    </source>
</evidence>
<dbReference type="PANTHER" id="PTHR33695:SF1">
    <property type="entry name" value="LIPOPROTEIN SIGNAL PEPTIDASE"/>
    <property type="match status" value="1"/>
</dbReference>
<evidence type="ECO:0000313" key="11">
    <source>
        <dbReference type="EMBL" id="AAY89953.1"/>
    </source>
</evidence>
<dbReference type="EMBL" id="DQ068067">
    <property type="protein sequence ID" value="AAY89953.1"/>
    <property type="molecule type" value="Genomic_DNA"/>
</dbReference>
<dbReference type="PANTHER" id="PTHR33695">
    <property type="entry name" value="LIPOPROTEIN SIGNAL PEPTIDASE"/>
    <property type="match status" value="1"/>
</dbReference>
<dbReference type="NCBIfam" id="TIGR00077">
    <property type="entry name" value="lspA"/>
    <property type="match status" value="1"/>
</dbReference>
<feature type="active site" evidence="9">
    <location>
        <position position="119"/>
    </location>
</feature>
<dbReference type="PRINTS" id="PR00781">
    <property type="entry name" value="LIPOSIGPTASE"/>
</dbReference>
<feature type="transmembrane region" description="Helical" evidence="9">
    <location>
        <begin position="63"/>
        <end position="80"/>
    </location>
</feature>
<comment type="catalytic activity">
    <reaction evidence="9">
        <text>Release of signal peptides from bacterial membrane prolipoproteins. Hydrolyzes -Xaa-Yaa-Zaa-|-(S,diacylglyceryl)Cys-, in which Xaa is hydrophobic (preferably Leu), and Yaa (Ala or Ser) and Zaa (Gly or Ala) have small, neutral side chains.</text>
        <dbReference type="EC" id="3.4.23.36"/>
    </reaction>
</comment>
<dbReference type="InterPro" id="IPR001872">
    <property type="entry name" value="Peptidase_A8"/>
</dbReference>
<keyword evidence="6 9" id="KW-0378">Hydrolase</keyword>
<feature type="transmembrane region" description="Helical" evidence="9">
    <location>
        <begin position="129"/>
        <end position="153"/>
    </location>
</feature>
<keyword evidence="3 9" id="KW-0645">Protease</keyword>
<evidence type="ECO:0000256" key="5">
    <source>
        <dbReference type="ARBA" id="ARBA00022750"/>
    </source>
</evidence>
<keyword evidence="5 9" id="KW-0064">Aspartyl protease</keyword>